<gene>
    <name evidence="4" type="ORF">M9980_12580</name>
</gene>
<dbReference type="Pfam" id="PF05193">
    <property type="entry name" value="Peptidase_M16_C"/>
    <property type="match status" value="2"/>
</dbReference>
<dbReference type="InterPro" id="IPR007863">
    <property type="entry name" value="Peptidase_M16_C"/>
</dbReference>
<dbReference type="SUPFAM" id="SSF63411">
    <property type="entry name" value="LuxS/MPP-like metallohydrolase"/>
    <property type="match status" value="4"/>
</dbReference>
<feature type="domain" description="Peptidase M16 N-terminal" evidence="2">
    <location>
        <begin position="506"/>
        <end position="640"/>
    </location>
</feature>
<feature type="region of interest" description="Disordered" evidence="1">
    <location>
        <begin position="464"/>
        <end position="483"/>
    </location>
</feature>
<dbReference type="Pfam" id="PF00675">
    <property type="entry name" value="Peptidase_M16"/>
    <property type="match status" value="2"/>
</dbReference>
<reference evidence="4" key="1">
    <citation type="submission" date="2022-05" db="EMBL/GenBank/DDBJ databases">
        <title>Sphingomonas sp. strain RMG20 Genome sequencing and assembly.</title>
        <authorList>
            <person name="Kim I."/>
        </authorList>
    </citation>
    <scope>NUCLEOTIDE SEQUENCE</scope>
    <source>
        <strain evidence="4">RMG20</strain>
    </source>
</reference>
<sequence length="952" mass="100904">MLALAAPAHAQAPASGPSLQSLVAQVNIPYETFTLPNGLRVIVHTDRKAPVVAASIWYHIGSKNEPRGKTGFAHLFEHMMFYGSENAPGAFFGRLEEIGATDWNGTTWFDRTNYFQTVPTGALDRILFLESDRMGHLLGAVTQEKLDNQRGVVQNEKRMGENEPGGLVEYAELAALLPEGHPYRHSTIGSMADLNSASLEDVKNWFREHYGPNNAVLVLAGDIDLATAKTKVTKFFGDIPKGPVTTRPAVPIPTLAAPVEKVMKDRVAQTRLSREWTAPGAVDQESNTLDLALDIIGGLGSSRLYDALVRKEAVAVGVSANLQQQENLSFVEINARVKPGVDAALVGKRMDEIIAQFLKDGPTADEVRRAATTALAARVKGLEQVGGFGGKAVALAEGAVYSNDPAEYKRDLQTIASATPASVLAVARKWLGRPVFKLTLEPGERSAADQALAGNDTAAVEAKAVTAPASTTPPATATRQQPAVGQVADLQFPAIERTTLSNGMKVVFAKRTTVPVVRVAVGFDAGNAADDHAKLGTHALMVSMLDEGTTTRSSAQIAEDEERLGATIQASGGMDNTAVSLSALKSNLAPSLDLFADIVRNPAFAPAEVERLRATQMARIAAEMTQPQSIALRMLPPMIYGSQHPYGIPFTGSGTPQGTKAVTRDDLVAFHAKWIRPDNGTIFVVGDTSLAEMKPLLESRFGTWKAAASPKGVKAFAAPTAVTGEKIVLIDKPQSPQSMIIGGEVLPVKGSDDPLALTTANDVIGGSATSRLISNLRETKGWAYYAGTSVQTVKDRMPFMVIAPVQTDKTGPAIAEARKDLTSWLGTSGTTQDEAGRAIRSSVLSLPGSFETGSDLMGALMRIEQFGRPDDYYVKLPARYRAMTPATMDAAARAAINPKVLTWIVVGDAAKVKPQLDTLGIPVEVVGAAPATPATPAAAPVATTPATAPARK</sequence>
<name>A0ABY4TXD2_9SPHN</name>
<evidence type="ECO:0000313" key="5">
    <source>
        <dbReference type="Proteomes" id="UP001055580"/>
    </source>
</evidence>
<dbReference type="Gene3D" id="3.30.830.10">
    <property type="entry name" value="Metalloenzyme, LuxS/M16 peptidase-like"/>
    <property type="match status" value="4"/>
</dbReference>
<dbReference type="PANTHER" id="PTHR11851:SF224">
    <property type="entry name" value="PROCESSING PROTEASE"/>
    <property type="match status" value="1"/>
</dbReference>
<accession>A0ABY4TXD2</accession>
<evidence type="ECO:0000259" key="2">
    <source>
        <dbReference type="Pfam" id="PF00675"/>
    </source>
</evidence>
<organism evidence="4 5">
    <name type="scientific">Sphingomonas donggukensis</name>
    <dbReference type="NCBI Taxonomy" id="2949093"/>
    <lineage>
        <taxon>Bacteria</taxon>
        <taxon>Pseudomonadati</taxon>
        <taxon>Pseudomonadota</taxon>
        <taxon>Alphaproteobacteria</taxon>
        <taxon>Sphingomonadales</taxon>
        <taxon>Sphingomonadaceae</taxon>
        <taxon>Sphingomonas</taxon>
    </lineage>
</organism>
<dbReference type="InterPro" id="IPR011249">
    <property type="entry name" value="Metalloenz_LuxS/M16"/>
</dbReference>
<evidence type="ECO:0000259" key="3">
    <source>
        <dbReference type="Pfam" id="PF05193"/>
    </source>
</evidence>
<evidence type="ECO:0000313" key="4">
    <source>
        <dbReference type="EMBL" id="URW77051.1"/>
    </source>
</evidence>
<feature type="domain" description="Peptidase M16 C-terminal" evidence="3">
    <location>
        <begin position="197"/>
        <end position="371"/>
    </location>
</feature>
<feature type="domain" description="Peptidase M16 N-terminal" evidence="2">
    <location>
        <begin position="40"/>
        <end position="164"/>
    </location>
</feature>
<feature type="region of interest" description="Disordered" evidence="1">
    <location>
        <begin position="933"/>
        <end position="952"/>
    </location>
</feature>
<protein>
    <submittedName>
        <fullName evidence="4">Insulinase family protein</fullName>
    </submittedName>
</protein>
<dbReference type="PANTHER" id="PTHR11851">
    <property type="entry name" value="METALLOPROTEASE"/>
    <property type="match status" value="1"/>
</dbReference>
<proteinExistence type="predicted"/>
<feature type="domain" description="Peptidase M16 C-terminal" evidence="3">
    <location>
        <begin position="662"/>
        <end position="838"/>
    </location>
</feature>
<keyword evidence="5" id="KW-1185">Reference proteome</keyword>
<dbReference type="Proteomes" id="UP001055580">
    <property type="component" value="Chromosome"/>
</dbReference>
<evidence type="ECO:0000256" key="1">
    <source>
        <dbReference type="SAM" id="MobiDB-lite"/>
    </source>
</evidence>
<dbReference type="InterPro" id="IPR050361">
    <property type="entry name" value="MPP/UQCRC_Complex"/>
</dbReference>
<dbReference type="EMBL" id="CP098401">
    <property type="protein sequence ID" value="URW77051.1"/>
    <property type="molecule type" value="Genomic_DNA"/>
</dbReference>
<dbReference type="InterPro" id="IPR011765">
    <property type="entry name" value="Pept_M16_N"/>
</dbReference>